<dbReference type="AlphaFoldDB" id="A0A4R2BK77"/>
<accession>A0A4R2BK77</accession>
<evidence type="ECO:0000313" key="3">
    <source>
        <dbReference type="Proteomes" id="UP000295689"/>
    </source>
</evidence>
<gene>
    <name evidence="2" type="ORF">EV146_1023</name>
</gene>
<feature type="compositionally biased region" description="Basic and acidic residues" evidence="1">
    <location>
        <begin position="10"/>
        <end position="19"/>
    </location>
</feature>
<protein>
    <submittedName>
        <fullName evidence="2">Uncharacterized protein</fullName>
    </submittedName>
</protein>
<name>A0A4R2BK77_9BACI</name>
<evidence type="ECO:0000313" key="2">
    <source>
        <dbReference type="EMBL" id="TCN27063.1"/>
    </source>
</evidence>
<proteinExistence type="predicted"/>
<dbReference type="Proteomes" id="UP000295689">
    <property type="component" value="Unassembled WGS sequence"/>
</dbReference>
<sequence length="50" mass="6128">MNSNNKKNVNRLEDKEREFLSNSNQVNEEFKNQKHIPDQQNRLKDQENRQ</sequence>
<reference evidence="2 3" key="1">
    <citation type="journal article" date="2015" name="Stand. Genomic Sci.">
        <title>Genomic Encyclopedia of Bacterial and Archaeal Type Strains, Phase III: the genomes of soil and plant-associated and newly described type strains.</title>
        <authorList>
            <person name="Whitman W.B."/>
            <person name="Woyke T."/>
            <person name="Klenk H.P."/>
            <person name="Zhou Y."/>
            <person name="Lilburn T.G."/>
            <person name="Beck B.J."/>
            <person name="De Vos P."/>
            <person name="Vandamme P."/>
            <person name="Eisen J.A."/>
            <person name="Garrity G."/>
            <person name="Hugenholtz P."/>
            <person name="Kyrpides N.C."/>
        </authorList>
    </citation>
    <scope>NUCLEOTIDE SEQUENCE [LARGE SCALE GENOMIC DNA]</scope>
    <source>
        <strain evidence="2 3">CV53</strain>
    </source>
</reference>
<evidence type="ECO:0000256" key="1">
    <source>
        <dbReference type="SAM" id="MobiDB-lite"/>
    </source>
</evidence>
<dbReference type="RefSeq" id="WP_158286972.1">
    <property type="nucleotide sequence ID" value="NZ_JABUHM010000001.1"/>
</dbReference>
<feature type="compositionally biased region" description="Basic and acidic residues" evidence="1">
    <location>
        <begin position="28"/>
        <end position="50"/>
    </location>
</feature>
<dbReference type="EMBL" id="SLVV01000002">
    <property type="protein sequence ID" value="TCN27063.1"/>
    <property type="molecule type" value="Genomic_DNA"/>
</dbReference>
<feature type="region of interest" description="Disordered" evidence="1">
    <location>
        <begin position="1"/>
        <end position="50"/>
    </location>
</feature>
<keyword evidence="3" id="KW-1185">Reference proteome</keyword>
<comment type="caution">
    <text evidence="2">The sequence shown here is derived from an EMBL/GenBank/DDBJ whole genome shotgun (WGS) entry which is preliminary data.</text>
</comment>
<organism evidence="2 3">
    <name type="scientific">Mesobacillus foraminis</name>
    <dbReference type="NCBI Taxonomy" id="279826"/>
    <lineage>
        <taxon>Bacteria</taxon>
        <taxon>Bacillati</taxon>
        <taxon>Bacillota</taxon>
        <taxon>Bacilli</taxon>
        <taxon>Bacillales</taxon>
        <taxon>Bacillaceae</taxon>
        <taxon>Mesobacillus</taxon>
    </lineage>
</organism>